<gene>
    <name evidence="1" type="ORF">FYJ50_04115</name>
</gene>
<protein>
    <submittedName>
        <fullName evidence="1">Uncharacterized protein</fullName>
    </submittedName>
</protein>
<name>A0A7X2T3C7_9FIRM</name>
<sequence length="77" mass="9013">MNEDELIKYLADPILKQIEKLSNKQELSQLPQIEFIMEPGQEPIYIQGVQITEELIEKLKTYLQDEIEMICAPTILH</sequence>
<dbReference type="AlphaFoldDB" id="A0A7X2T3C7"/>
<dbReference type="RefSeq" id="WP_154459766.1">
    <property type="nucleotide sequence ID" value="NZ_JAQYTQ010000039.1"/>
</dbReference>
<comment type="caution">
    <text evidence="1">The sequence shown here is derived from an EMBL/GenBank/DDBJ whole genome shotgun (WGS) entry which is preliminary data.</text>
</comment>
<accession>A0A7X2T3C7</accession>
<organism evidence="1 2">
    <name type="scientific">Floccifex porci</name>
    <dbReference type="NCBI Taxonomy" id="2606629"/>
    <lineage>
        <taxon>Bacteria</taxon>
        <taxon>Bacillati</taxon>
        <taxon>Bacillota</taxon>
        <taxon>Erysipelotrichia</taxon>
        <taxon>Erysipelotrichales</taxon>
        <taxon>Erysipelotrichaceae</taxon>
        <taxon>Floccifex</taxon>
    </lineage>
</organism>
<dbReference type="Proteomes" id="UP000470082">
    <property type="component" value="Unassembled WGS sequence"/>
</dbReference>
<dbReference type="EMBL" id="VUMM01000005">
    <property type="protein sequence ID" value="MSS01295.1"/>
    <property type="molecule type" value="Genomic_DNA"/>
</dbReference>
<proteinExistence type="predicted"/>
<evidence type="ECO:0000313" key="2">
    <source>
        <dbReference type="Proteomes" id="UP000470082"/>
    </source>
</evidence>
<reference evidence="1 2" key="1">
    <citation type="submission" date="2019-08" db="EMBL/GenBank/DDBJ databases">
        <title>In-depth cultivation of the pig gut microbiome towards novel bacterial diversity and tailored functional studies.</title>
        <authorList>
            <person name="Wylensek D."/>
            <person name="Hitch T.C.A."/>
            <person name="Clavel T."/>
        </authorList>
    </citation>
    <scope>NUCLEOTIDE SEQUENCE [LARGE SCALE GENOMIC DNA]</scope>
    <source>
        <strain evidence="1 2">LKV-178-WT-2G</strain>
    </source>
</reference>
<evidence type="ECO:0000313" key="1">
    <source>
        <dbReference type="EMBL" id="MSS01295.1"/>
    </source>
</evidence>
<keyword evidence="2" id="KW-1185">Reference proteome</keyword>